<accession>A0A1I3IN45</accession>
<evidence type="ECO:0000313" key="3">
    <source>
        <dbReference type="EMBL" id="SFI49404.1"/>
    </source>
</evidence>
<organism evidence="3 4">
    <name type="scientific">Celeribacter neptunius</name>
    <dbReference type="NCBI Taxonomy" id="588602"/>
    <lineage>
        <taxon>Bacteria</taxon>
        <taxon>Pseudomonadati</taxon>
        <taxon>Pseudomonadota</taxon>
        <taxon>Alphaproteobacteria</taxon>
        <taxon>Rhodobacterales</taxon>
        <taxon>Roseobacteraceae</taxon>
        <taxon>Celeribacter</taxon>
    </lineage>
</organism>
<keyword evidence="1" id="KW-0812">Transmembrane</keyword>
<dbReference type="InterPro" id="IPR028087">
    <property type="entry name" value="Tad_N"/>
</dbReference>
<evidence type="ECO:0000256" key="1">
    <source>
        <dbReference type="SAM" id="Phobius"/>
    </source>
</evidence>
<gene>
    <name evidence="3" type="ORF">SAMN04487991_0078</name>
</gene>
<reference evidence="4" key="1">
    <citation type="submission" date="2016-10" db="EMBL/GenBank/DDBJ databases">
        <authorList>
            <person name="Varghese N."/>
            <person name="Submissions S."/>
        </authorList>
    </citation>
    <scope>NUCLEOTIDE SEQUENCE [LARGE SCALE GENOMIC DNA]</scope>
    <source>
        <strain evidence="4">DSM 26471</strain>
    </source>
</reference>
<dbReference type="OrthoDB" id="7522752at2"/>
<keyword evidence="4" id="KW-1185">Reference proteome</keyword>
<feature type="domain" description="Putative Flp pilus-assembly TadG-like N-terminal" evidence="2">
    <location>
        <begin position="43"/>
        <end position="89"/>
    </location>
</feature>
<evidence type="ECO:0000313" key="4">
    <source>
        <dbReference type="Proteomes" id="UP000199630"/>
    </source>
</evidence>
<dbReference type="Proteomes" id="UP000199630">
    <property type="component" value="Unassembled WGS sequence"/>
</dbReference>
<feature type="transmembrane region" description="Helical" evidence="1">
    <location>
        <begin position="43"/>
        <end position="64"/>
    </location>
</feature>
<keyword evidence="1" id="KW-1133">Transmembrane helix</keyword>
<sequence length="540" mass="58777">MLGTDFSCKAANEKGMHARDAKRSKARPALWRLRQRYIRDERGSLTVFGLFTFVIILLLAGMGIDIMRQETLRAELQNTLDRSVLAAANLDSTLDAEAVVTDYFAKAGLLDYLASVETVTSGDGRSVTARVSADLPTYFMRYAGINDLSFKSHGTAEQGLANLEISLVLDVSNSMNSNNKFYNLTIAAEDFADTIFANSAEGAVSVSVVPYSTQVNAGATILGEFNIADRHDTSYCINFGATDFSTTAIDTATLYHQTMHFDPWYYTGFDNGLRLQVCDPDSGNNILPLSDSLDTIKSKIAGLSADGNTSIDLGVKWGAALLDSSAQTLTSALVTSGEVSAGMSDRPYDSSNSSLKVMVVMTDGVNTTQYYMPDSYRTGYSDIYQAADGKLSFETRSSACYYSHCWYVPSTGSYVSSVWGGNNAVQLTWEEVWSRITVENHAYTRYQASRYSSDYYFWTGATRVGVNNATKNARLDAICSAAKEKGILVFTIGFEAPTDAEAALKSCASSDAHYYDVDGLEIADAFSAIATKVTELRLVE</sequence>
<evidence type="ECO:0000259" key="2">
    <source>
        <dbReference type="Pfam" id="PF13400"/>
    </source>
</evidence>
<proteinExistence type="predicted"/>
<dbReference type="STRING" id="588602.SAMN04487991_0078"/>
<name>A0A1I3IN45_9RHOB</name>
<dbReference type="Gene3D" id="3.40.50.410">
    <property type="entry name" value="von Willebrand factor, type A domain"/>
    <property type="match status" value="1"/>
</dbReference>
<dbReference type="EMBL" id="FORH01000001">
    <property type="protein sequence ID" value="SFI49404.1"/>
    <property type="molecule type" value="Genomic_DNA"/>
</dbReference>
<keyword evidence="1" id="KW-0472">Membrane</keyword>
<dbReference type="SUPFAM" id="SSF53300">
    <property type="entry name" value="vWA-like"/>
    <property type="match status" value="1"/>
</dbReference>
<protein>
    <submittedName>
        <fullName evidence="3">Flp pilus assembly protein TadG</fullName>
    </submittedName>
</protein>
<dbReference type="AlphaFoldDB" id="A0A1I3IN45"/>
<dbReference type="InterPro" id="IPR036465">
    <property type="entry name" value="vWFA_dom_sf"/>
</dbReference>
<dbReference type="RefSeq" id="WP_090055501.1">
    <property type="nucleotide sequence ID" value="NZ_FORH01000001.1"/>
</dbReference>
<dbReference type="Pfam" id="PF13400">
    <property type="entry name" value="Tad"/>
    <property type="match status" value="1"/>
</dbReference>